<evidence type="ECO:0000313" key="3">
    <source>
        <dbReference type="Proteomes" id="UP000238312"/>
    </source>
</evidence>
<dbReference type="Gene3D" id="3.60.40.10">
    <property type="entry name" value="PPM-type phosphatase domain"/>
    <property type="match status" value="1"/>
</dbReference>
<feature type="domain" description="PPM-type phosphatase" evidence="1">
    <location>
        <begin position="26"/>
        <end position="215"/>
    </location>
</feature>
<evidence type="ECO:0000313" key="2">
    <source>
        <dbReference type="EMBL" id="PRX67523.1"/>
    </source>
</evidence>
<comment type="caution">
    <text evidence="2">The sequence shown here is derived from an EMBL/GenBank/DDBJ whole genome shotgun (WGS) entry which is preliminary data.</text>
</comment>
<dbReference type="OrthoDB" id="3190646at2"/>
<dbReference type="EMBL" id="PVNG01000004">
    <property type="protein sequence ID" value="PRX67523.1"/>
    <property type="molecule type" value="Genomic_DNA"/>
</dbReference>
<dbReference type="Proteomes" id="UP000238312">
    <property type="component" value="Unassembled WGS sequence"/>
</dbReference>
<organism evidence="2 3">
    <name type="scientific">Nonomuraea fuscirosea</name>
    <dbReference type="NCBI Taxonomy" id="1291556"/>
    <lineage>
        <taxon>Bacteria</taxon>
        <taxon>Bacillati</taxon>
        <taxon>Actinomycetota</taxon>
        <taxon>Actinomycetes</taxon>
        <taxon>Streptosporangiales</taxon>
        <taxon>Streptosporangiaceae</taxon>
        <taxon>Nonomuraea</taxon>
    </lineage>
</organism>
<proteinExistence type="predicted"/>
<accession>A0A2T0N577</accession>
<evidence type="ECO:0000259" key="1">
    <source>
        <dbReference type="Pfam" id="PF13672"/>
    </source>
</evidence>
<dbReference type="InterPro" id="IPR001932">
    <property type="entry name" value="PPM-type_phosphatase-like_dom"/>
</dbReference>
<dbReference type="InterPro" id="IPR036457">
    <property type="entry name" value="PPM-type-like_dom_sf"/>
</dbReference>
<sequence length="253" mass="26148">MFAEITYATRPGFERPNEDLVIAGPSWIVVLDGATAAAGVDSGCAHDVAWLVGRLGGALAAGLAADDGASLAGLLEAAIEGTQSAHGGRCDLGNPDSPSATVAMVRCLGSGRVEYLVLGDSPVVLSLVGGGVRVVSDDRLERLPGGRPYTLELVRRMRNAPGGFWVAAARPEAAREAITGAADGVRGAGVFTDGVARLADWYGWSWQTVLDTLEDGGPGAVIDAVRELEVRRGPVRGKRHDDATAAWGRVSPP</sequence>
<reference evidence="2 3" key="1">
    <citation type="submission" date="2018-03" db="EMBL/GenBank/DDBJ databases">
        <title>Genomic Encyclopedia of Type Strains, Phase III (KMG-III): the genomes of soil and plant-associated and newly described type strains.</title>
        <authorList>
            <person name="Whitman W."/>
        </authorList>
    </citation>
    <scope>NUCLEOTIDE SEQUENCE [LARGE SCALE GENOMIC DNA]</scope>
    <source>
        <strain evidence="2 3">CGMCC 4.7104</strain>
    </source>
</reference>
<dbReference type="SUPFAM" id="SSF81606">
    <property type="entry name" value="PP2C-like"/>
    <property type="match status" value="1"/>
</dbReference>
<protein>
    <submittedName>
        <fullName evidence="2">Protein phosphatase 2C-like protein</fullName>
    </submittedName>
</protein>
<dbReference type="AlphaFoldDB" id="A0A2T0N577"/>
<name>A0A2T0N577_9ACTN</name>
<dbReference type="Pfam" id="PF13672">
    <property type="entry name" value="PP2C_2"/>
    <property type="match status" value="1"/>
</dbReference>
<keyword evidence="3" id="KW-1185">Reference proteome</keyword>
<gene>
    <name evidence="2" type="ORF">B0I32_104280</name>
</gene>
<dbReference type="RefSeq" id="WP_106237651.1">
    <property type="nucleotide sequence ID" value="NZ_PVNG01000004.1"/>
</dbReference>